<sequence length="322" mass="33796">MMRGERLRRRVGALLATVLCAAGLVGCTPTGGSTNDSYTIAGGGKSGVYYNYGDQLAIQAQRALGLDIEVTQTEGSVDNILRVSSGEALVGFSQGDTAADAIAGTGAFSAPQPIAAVARVYDEYVHVVVPADSQIHQISDLAGHTVSLGAANSGVQVIANRVLAAAGVEPSEVPGPALGLDASLVRLRTGQIEAFFWVGGLPTPGIERLAEEMPIRLLPLKPDTVEQVNASHAGVYRTADFPAGAYGVDIETPTMTVPNYLIASADAPPQLIREVLGVLFESQATISDKVRAAAFLDRRQAIFTEPMPLHPGAAKYYIDERR</sequence>
<evidence type="ECO:0000313" key="2">
    <source>
        <dbReference type="EMBL" id="MBP1326078.1"/>
    </source>
</evidence>
<keyword evidence="2" id="KW-0675">Receptor</keyword>
<dbReference type="Gene3D" id="3.40.190.10">
    <property type="entry name" value="Periplasmic binding protein-like II"/>
    <property type="match status" value="2"/>
</dbReference>
<dbReference type="PANTHER" id="PTHR42941">
    <property type="entry name" value="SLL1037 PROTEIN"/>
    <property type="match status" value="1"/>
</dbReference>
<dbReference type="Proteomes" id="UP000675163">
    <property type="component" value="Unassembled WGS sequence"/>
</dbReference>
<dbReference type="AlphaFoldDB" id="A0A940PMW0"/>
<protein>
    <submittedName>
        <fullName evidence="2">TRAP transporter TAXI family solute receptor</fullName>
    </submittedName>
</protein>
<gene>
    <name evidence="2" type="ORF">JOF28_001310</name>
</gene>
<evidence type="ECO:0000256" key="1">
    <source>
        <dbReference type="SAM" id="SignalP"/>
    </source>
</evidence>
<proteinExistence type="predicted"/>
<accession>A0A940PMW0</accession>
<dbReference type="EMBL" id="JAFIDA010000001">
    <property type="protein sequence ID" value="MBP1326078.1"/>
    <property type="molecule type" value="Genomic_DNA"/>
</dbReference>
<evidence type="ECO:0000313" key="3">
    <source>
        <dbReference type="Proteomes" id="UP000675163"/>
    </source>
</evidence>
<dbReference type="NCBIfam" id="TIGR02122">
    <property type="entry name" value="TRAP_TAXI"/>
    <property type="match status" value="1"/>
</dbReference>
<feature type="signal peptide" evidence="1">
    <location>
        <begin position="1"/>
        <end position="21"/>
    </location>
</feature>
<reference evidence="2" key="1">
    <citation type="submission" date="2021-02" db="EMBL/GenBank/DDBJ databases">
        <title>Sequencing the genomes of 1000 actinobacteria strains.</title>
        <authorList>
            <person name="Klenk H.-P."/>
        </authorList>
    </citation>
    <scope>NUCLEOTIDE SEQUENCE</scope>
    <source>
        <strain evidence="2">DSM 22850</strain>
    </source>
</reference>
<dbReference type="Pfam" id="PF16868">
    <property type="entry name" value="NMT1_3"/>
    <property type="match status" value="1"/>
</dbReference>
<organism evidence="2 3">
    <name type="scientific">Leucobacter exalbidus</name>
    <dbReference type="NCBI Taxonomy" id="662960"/>
    <lineage>
        <taxon>Bacteria</taxon>
        <taxon>Bacillati</taxon>
        <taxon>Actinomycetota</taxon>
        <taxon>Actinomycetes</taxon>
        <taxon>Micrococcales</taxon>
        <taxon>Microbacteriaceae</taxon>
        <taxon>Leucobacter</taxon>
    </lineage>
</organism>
<dbReference type="PROSITE" id="PS51257">
    <property type="entry name" value="PROKAR_LIPOPROTEIN"/>
    <property type="match status" value="1"/>
</dbReference>
<dbReference type="PANTHER" id="PTHR42941:SF1">
    <property type="entry name" value="SLL1037 PROTEIN"/>
    <property type="match status" value="1"/>
</dbReference>
<comment type="caution">
    <text evidence="2">The sequence shown here is derived from an EMBL/GenBank/DDBJ whole genome shotgun (WGS) entry which is preliminary data.</text>
</comment>
<name>A0A940PMW0_9MICO</name>
<keyword evidence="3" id="KW-1185">Reference proteome</keyword>
<dbReference type="InterPro" id="IPR011852">
    <property type="entry name" value="TRAP_TAXI"/>
</dbReference>
<keyword evidence="1" id="KW-0732">Signal</keyword>
<feature type="chain" id="PRO_5039543723" evidence="1">
    <location>
        <begin position="22"/>
        <end position="322"/>
    </location>
</feature>
<dbReference type="SUPFAM" id="SSF53850">
    <property type="entry name" value="Periplasmic binding protein-like II"/>
    <property type="match status" value="1"/>
</dbReference>